<comment type="caution">
    <text evidence="2">The sequence shown here is derived from an EMBL/GenBank/DDBJ whole genome shotgun (WGS) entry which is preliminary data.</text>
</comment>
<sequence>MIPHRKPNRLPNYNYSKPWWYFVTICTKDKTKWFGEIDKGEMKLNKYGKIVKQCWLDLPNHYHNCEFDTWIIMPNHFHGIVIINNISPVPVGTGLKPVPTIRTQHSLSEIIRGFKTFSSRRINETKPQIEFRWQRSFYDHIIRNEISCNKIREYIQNNPMRWEFDKNSEDQIEL</sequence>
<dbReference type="PANTHER" id="PTHR36966">
    <property type="entry name" value="REP-ASSOCIATED TYROSINE TRANSPOSASE"/>
    <property type="match status" value="1"/>
</dbReference>
<evidence type="ECO:0000259" key="1">
    <source>
        <dbReference type="SMART" id="SM01321"/>
    </source>
</evidence>
<proteinExistence type="predicted"/>
<dbReference type="InterPro" id="IPR052715">
    <property type="entry name" value="RAYT_transposase"/>
</dbReference>
<dbReference type="InterPro" id="IPR036515">
    <property type="entry name" value="Transposase_17_sf"/>
</dbReference>
<dbReference type="GO" id="GO:0004803">
    <property type="term" value="F:transposase activity"/>
    <property type="evidence" value="ECO:0007669"/>
    <property type="project" value="InterPro"/>
</dbReference>
<name>A0A2H0B6Z6_9BACT</name>
<organism evidence="2 3">
    <name type="scientific">Candidatus Beckwithbacteria bacterium CG23_combo_of_CG06-09_8_20_14_all_34_8</name>
    <dbReference type="NCBI Taxonomy" id="1974497"/>
    <lineage>
        <taxon>Bacteria</taxon>
        <taxon>Candidatus Beckwithiibacteriota</taxon>
    </lineage>
</organism>
<dbReference type="InterPro" id="IPR002686">
    <property type="entry name" value="Transposase_17"/>
</dbReference>
<accession>A0A2H0B6Z6</accession>
<dbReference type="Gene3D" id="3.30.70.1290">
    <property type="entry name" value="Transposase IS200-like"/>
    <property type="match status" value="1"/>
</dbReference>
<dbReference type="AlphaFoldDB" id="A0A2H0B6Z6"/>
<dbReference type="SMART" id="SM01321">
    <property type="entry name" value="Y1_Tnp"/>
    <property type="match status" value="1"/>
</dbReference>
<evidence type="ECO:0000313" key="3">
    <source>
        <dbReference type="Proteomes" id="UP000229459"/>
    </source>
</evidence>
<dbReference type="GO" id="GO:0006313">
    <property type="term" value="P:DNA transposition"/>
    <property type="evidence" value="ECO:0007669"/>
    <property type="project" value="InterPro"/>
</dbReference>
<reference evidence="2 3" key="1">
    <citation type="submission" date="2017-09" db="EMBL/GenBank/DDBJ databases">
        <title>Depth-based differentiation of microbial function through sediment-hosted aquifers and enrichment of novel symbionts in the deep terrestrial subsurface.</title>
        <authorList>
            <person name="Probst A.J."/>
            <person name="Ladd B."/>
            <person name="Jarett J.K."/>
            <person name="Geller-Mcgrath D.E."/>
            <person name="Sieber C.M."/>
            <person name="Emerson J.B."/>
            <person name="Anantharaman K."/>
            <person name="Thomas B.C."/>
            <person name="Malmstrom R."/>
            <person name="Stieglmeier M."/>
            <person name="Klingl A."/>
            <person name="Woyke T."/>
            <person name="Ryan C.M."/>
            <person name="Banfield J.F."/>
        </authorList>
    </citation>
    <scope>NUCLEOTIDE SEQUENCE [LARGE SCALE GENOMIC DNA]</scope>
    <source>
        <strain evidence="2">CG23_combo_of_CG06-09_8_20_14_all_34_8</strain>
    </source>
</reference>
<protein>
    <submittedName>
        <fullName evidence="2">Transposase</fullName>
    </submittedName>
</protein>
<dbReference type="EMBL" id="PCSR01000020">
    <property type="protein sequence ID" value="PIP53445.1"/>
    <property type="molecule type" value="Genomic_DNA"/>
</dbReference>
<dbReference type="Proteomes" id="UP000229459">
    <property type="component" value="Unassembled WGS sequence"/>
</dbReference>
<dbReference type="PANTHER" id="PTHR36966:SF1">
    <property type="entry name" value="REP-ASSOCIATED TYROSINE TRANSPOSASE"/>
    <property type="match status" value="1"/>
</dbReference>
<dbReference type="SUPFAM" id="SSF143422">
    <property type="entry name" value="Transposase IS200-like"/>
    <property type="match status" value="1"/>
</dbReference>
<gene>
    <name evidence="2" type="ORF">COX08_00945</name>
</gene>
<dbReference type="Pfam" id="PF01797">
    <property type="entry name" value="Y1_Tnp"/>
    <property type="match status" value="1"/>
</dbReference>
<feature type="domain" description="Transposase IS200-like" evidence="1">
    <location>
        <begin position="16"/>
        <end position="158"/>
    </location>
</feature>
<dbReference type="GO" id="GO:0043565">
    <property type="term" value="F:sequence-specific DNA binding"/>
    <property type="evidence" value="ECO:0007669"/>
    <property type="project" value="TreeGrafter"/>
</dbReference>
<evidence type="ECO:0000313" key="2">
    <source>
        <dbReference type="EMBL" id="PIP53445.1"/>
    </source>
</evidence>